<dbReference type="EMBL" id="BNCF01000001">
    <property type="protein sequence ID" value="GHE24682.1"/>
    <property type="molecule type" value="Genomic_DNA"/>
</dbReference>
<dbReference type="GO" id="GO:0046872">
    <property type="term" value="F:metal ion binding"/>
    <property type="evidence" value="ECO:0007669"/>
    <property type="project" value="InterPro"/>
</dbReference>
<dbReference type="InterPro" id="IPR009061">
    <property type="entry name" value="DNA-bd_dom_put_sf"/>
</dbReference>
<dbReference type="Pfam" id="PF02607">
    <property type="entry name" value="B12-binding_2"/>
    <property type="match status" value="1"/>
</dbReference>
<dbReference type="InterPro" id="IPR003759">
    <property type="entry name" value="Cbl-bd_cap"/>
</dbReference>
<dbReference type="InterPro" id="IPR036594">
    <property type="entry name" value="Meth_synthase_dom"/>
</dbReference>
<accession>A0A918YTN6</accession>
<evidence type="ECO:0000256" key="1">
    <source>
        <dbReference type="ARBA" id="ARBA00023015"/>
    </source>
</evidence>
<dbReference type="Proteomes" id="UP000636453">
    <property type="component" value="Unassembled WGS sequence"/>
</dbReference>
<dbReference type="RefSeq" id="WP_146471669.1">
    <property type="nucleotide sequence ID" value="NZ_BNCF01000001.1"/>
</dbReference>
<dbReference type="AlphaFoldDB" id="A0A918YTN6"/>
<dbReference type="Pfam" id="PF02310">
    <property type="entry name" value="B12-binding"/>
    <property type="match status" value="1"/>
</dbReference>
<dbReference type="PANTHER" id="PTHR30204">
    <property type="entry name" value="REDOX-CYCLING DRUG-SENSING TRANSCRIPTIONAL ACTIVATOR SOXR"/>
    <property type="match status" value="1"/>
</dbReference>
<evidence type="ECO:0000256" key="2">
    <source>
        <dbReference type="ARBA" id="ARBA00023125"/>
    </source>
</evidence>
<dbReference type="Gene3D" id="1.10.1240.10">
    <property type="entry name" value="Methionine synthase domain"/>
    <property type="match status" value="1"/>
</dbReference>
<keyword evidence="1" id="KW-0805">Transcription regulation</keyword>
<name>A0A918YTN6_9GAMM</name>
<dbReference type="Gene3D" id="1.10.1660.10">
    <property type="match status" value="1"/>
</dbReference>
<evidence type="ECO:0000259" key="4">
    <source>
        <dbReference type="PROSITE" id="PS50937"/>
    </source>
</evidence>
<gene>
    <name evidence="6" type="ORF">GCM10007167_00200</name>
</gene>
<comment type="caution">
    <text evidence="6">The sequence shown here is derived from an EMBL/GenBank/DDBJ whole genome shotgun (WGS) entry which is preliminary data.</text>
</comment>
<dbReference type="PROSITE" id="PS50937">
    <property type="entry name" value="HTH_MERR_2"/>
    <property type="match status" value="1"/>
</dbReference>
<dbReference type="GO" id="GO:0031419">
    <property type="term" value="F:cobalamin binding"/>
    <property type="evidence" value="ECO:0007669"/>
    <property type="project" value="InterPro"/>
</dbReference>
<dbReference type="OrthoDB" id="9800334at2"/>
<dbReference type="GO" id="GO:0003677">
    <property type="term" value="F:DNA binding"/>
    <property type="evidence" value="ECO:0007669"/>
    <property type="project" value="UniProtKB-KW"/>
</dbReference>
<feature type="domain" description="B12-binding" evidence="5">
    <location>
        <begin position="177"/>
        <end position="301"/>
    </location>
</feature>
<dbReference type="GO" id="GO:0003700">
    <property type="term" value="F:DNA-binding transcription factor activity"/>
    <property type="evidence" value="ECO:0007669"/>
    <property type="project" value="InterPro"/>
</dbReference>
<evidence type="ECO:0000259" key="5">
    <source>
        <dbReference type="PROSITE" id="PS51332"/>
    </source>
</evidence>
<keyword evidence="2" id="KW-0238">DNA-binding</keyword>
<evidence type="ECO:0000256" key="3">
    <source>
        <dbReference type="ARBA" id="ARBA00023163"/>
    </source>
</evidence>
<dbReference type="PROSITE" id="PS51332">
    <property type="entry name" value="B12_BINDING"/>
    <property type="match status" value="1"/>
</dbReference>
<evidence type="ECO:0000313" key="6">
    <source>
        <dbReference type="EMBL" id="GHE24682.1"/>
    </source>
</evidence>
<dbReference type="PANTHER" id="PTHR30204:SF67">
    <property type="entry name" value="HTH-TYPE TRANSCRIPTIONAL REGULATOR MLRA-RELATED"/>
    <property type="match status" value="1"/>
</dbReference>
<dbReference type="Gene3D" id="3.40.50.280">
    <property type="entry name" value="Cobalamin-binding domain"/>
    <property type="match status" value="1"/>
</dbReference>
<dbReference type="SUPFAM" id="SSF52242">
    <property type="entry name" value="Cobalamin (vitamin B12)-binding domain"/>
    <property type="match status" value="1"/>
</dbReference>
<dbReference type="Pfam" id="PF13411">
    <property type="entry name" value="MerR_1"/>
    <property type="match status" value="1"/>
</dbReference>
<reference evidence="6" key="1">
    <citation type="journal article" date="2014" name="Int. J. Syst. Evol. Microbiol.">
        <title>Complete genome sequence of Corynebacterium casei LMG S-19264T (=DSM 44701T), isolated from a smear-ripened cheese.</title>
        <authorList>
            <consortium name="US DOE Joint Genome Institute (JGI-PGF)"/>
            <person name="Walter F."/>
            <person name="Albersmeier A."/>
            <person name="Kalinowski J."/>
            <person name="Ruckert C."/>
        </authorList>
    </citation>
    <scope>NUCLEOTIDE SEQUENCE</scope>
    <source>
        <strain evidence="6">KCTC 32020</strain>
    </source>
</reference>
<sequence length="301" mass="32993">MLYVRAMYPIKVAAQLAGLSTETLRAWERRHGAIRPVRDANGRRLYDPAAIERLSRLHRLTSRGHPIRDLAALDDAALDRLLDEGRRAAYGGVETLPSRLLDAVADYRVDEFDRDLSVAIATLPMPVLLERVVMPLLREVGLRWADGRLAVAQERLVSSLLRMRLLAVLNPPPRERRRRVLFATLPGEGHELGLIGAALQAHEAGLPVLYLGTELPAVEIARVASKLGAAGVALSSVDPQQARVALEELRRLDAALAPDVPVWLGGANARYLAEELRSARIRAVDDAAAVARSFRPRAGRA</sequence>
<keyword evidence="3" id="KW-0804">Transcription</keyword>
<organism evidence="6 7">
    <name type="scientific">Vulcaniibacterium thermophilum</name>
    <dbReference type="NCBI Taxonomy" id="1169913"/>
    <lineage>
        <taxon>Bacteria</taxon>
        <taxon>Pseudomonadati</taxon>
        <taxon>Pseudomonadota</taxon>
        <taxon>Gammaproteobacteria</taxon>
        <taxon>Lysobacterales</taxon>
        <taxon>Lysobacteraceae</taxon>
        <taxon>Vulcaniibacterium</taxon>
    </lineage>
</organism>
<proteinExistence type="predicted"/>
<evidence type="ECO:0000313" key="7">
    <source>
        <dbReference type="Proteomes" id="UP000636453"/>
    </source>
</evidence>
<reference evidence="6" key="2">
    <citation type="submission" date="2020-09" db="EMBL/GenBank/DDBJ databases">
        <authorList>
            <person name="Sun Q."/>
            <person name="Kim S."/>
        </authorList>
    </citation>
    <scope>NUCLEOTIDE SEQUENCE</scope>
    <source>
        <strain evidence="6">KCTC 32020</strain>
    </source>
</reference>
<dbReference type="InterPro" id="IPR036724">
    <property type="entry name" value="Cobalamin-bd_sf"/>
</dbReference>
<feature type="domain" description="HTH merR-type" evidence="4">
    <location>
        <begin position="7"/>
        <end position="76"/>
    </location>
</feature>
<protein>
    <submittedName>
        <fullName evidence="6">MerR family transcriptional regulator</fullName>
    </submittedName>
</protein>
<dbReference type="InterPro" id="IPR000551">
    <property type="entry name" value="MerR-type_HTH_dom"/>
</dbReference>
<dbReference type="InterPro" id="IPR006158">
    <property type="entry name" value="Cobalamin-bd"/>
</dbReference>
<dbReference type="SUPFAM" id="SSF46955">
    <property type="entry name" value="Putative DNA-binding domain"/>
    <property type="match status" value="1"/>
</dbReference>
<keyword evidence="7" id="KW-1185">Reference proteome</keyword>
<dbReference type="SMART" id="SM00422">
    <property type="entry name" value="HTH_MERR"/>
    <property type="match status" value="1"/>
</dbReference>
<dbReference type="InterPro" id="IPR047057">
    <property type="entry name" value="MerR_fam"/>
</dbReference>